<evidence type="ECO:0000313" key="3">
    <source>
        <dbReference type="Proteomes" id="UP000053593"/>
    </source>
</evidence>
<sequence>DVDEGSLVYILATAPALQILVLIVDEDELERFENTARVDLRIVCMPHPDTVPDWEAPHRGLPDMWSHAEEMVGERRRVAANQVCNECIFQLRTL</sequence>
<feature type="transmembrane region" description="Helical" evidence="1">
    <location>
        <begin position="6"/>
        <end position="24"/>
    </location>
</feature>
<dbReference type="HOGENOM" id="CLU_2391896_0_0_1"/>
<dbReference type="Proteomes" id="UP000053593">
    <property type="component" value="Unassembled WGS sequence"/>
</dbReference>
<dbReference type="EMBL" id="KN834798">
    <property type="protein sequence ID" value="KIK56418.1"/>
    <property type="molecule type" value="Genomic_DNA"/>
</dbReference>
<keyword evidence="1" id="KW-1133">Transmembrane helix</keyword>
<accession>A0A0D0CMH7</accession>
<evidence type="ECO:0000256" key="1">
    <source>
        <dbReference type="SAM" id="Phobius"/>
    </source>
</evidence>
<proteinExistence type="predicted"/>
<keyword evidence="1" id="KW-0472">Membrane</keyword>
<dbReference type="AlphaFoldDB" id="A0A0D0CMH7"/>
<dbReference type="OrthoDB" id="3145912at2759"/>
<protein>
    <submittedName>
        <fullName evidence="2">Uncharacterized protein</fullName>
    </submittedName>
</protein>
<organism evidence="2 3">
    <name type="scientific">Collybiopsis luxurians FD-317 M1</name>
    <dbReference type="NCBI Taxonomy" id="944289"/>
    <lineage>
        <taxon>Eukaryota</taxon>
        <taxon>Fungi</taxon>
        <taxon>Dikarya</taxon>
        <taxon>Basidiomycota</taxon>
        <taxon>Agaricomycotina</taxon>
        <taxon>Agaricomycetes</taxon>
        <taxon>Agaricomycetidae</taxon>
        <taxon>Agaricales</taxon>
        <taxon>Marasmiineae</taxon>
        <taxon>Omphalotaceae</taxon>
        <taxon>Collybiopsis</taxon>
        <taxon>Collybiopsis luxurians</taxon>
    </lineage>
</organism>
<name>A0A0D0CMH7_9AGAR</name>
<feature type="non-terminal residue" evidence="2">
    <location>
        <position position="1"/>
    </location>
</feature>
<keyword evidence="1" id="KW-0812">Transmembrane</keyword>
<keyword evidence="3" id="KW-1185">Reference proteome</keyword>
<reference evidence="2 3" key="1">
    <citation type="submission" date="2014-04" db="EMBL/GenBank/DDBJ databases">
        <title>Evolutionary Origins and Diversification of the Mycorrhizal Mutualists.</title>
        <authorList>
            <consortium name="DOE Joint Genome Institute"/>
            <consortium name="Mycorrhizal Genomics Consortium"/>
            <person name="Kohler A."/>
            <person name="Kuo A."/>
            <person name="Nagy L.G."/>
            <person name="Floudas D."/>
            <person name="Copeland A."/>
            <person name="Barry K.W."/>
            <person name="Cichocki N."/>
            <person name="Veneault-Fourrey C."/>
            <person name="LaButti K."/>
            <person name="Lindquist E.A."/>
            <person name="Lipzen A."/>
            <person name="Lundell T."/>
            <person name="Morin E."/>
            <person name="Murat C."/>
            <person name="Riley R."/>
            <person name="Ohm R."/>
            <person name="Sun H."/>
            <person name="Tunlid A."/>
            <person name="Henrissat B."/>
            <person name="Grigoriev I.V."/>
            <person name="Hibbett D.S."/>
            <person name="Martin F."/>
        </authorList>
    </citation>
    <scope>NUCLEOTIDE SEQUENCE [LARGE SCALE GENOMIC DNA]</scope>
    <source>
        <strain evidence="2 3">FD-317 M1</strain>
    </source>
</reference>
<evidence type="ECO:0000313" key="2">
    <source>
        <dbReference type="EMBL" id="KIK56418.1"/>
    </source>
</evidence>
<gene>
    <name evidence="2" type="ORF">GYMLUDRAFT_174360</name>
</gene>